<comment type="subcellular location">
    <subcellularLocation>
        <location evidence="1">Cell membrane</location>
        <topology evidence="1">Multi-pass membrane protein</topology>
    </subcellularLocation>
</comment>
<organism evidence="7 8">
    <name type="scientific">Brachybacterium sacelli</name>
    <dbReference type="NCBI Taxonomy" id="173364"/>
    <lineage>
        <taxon>Bacteria</taxon>
        <taxon>Bacillati</taxon>
        <taxon>Actinomycetota</taxon>
        <taxon>Actinomycetes</taxon>
        <taxon>Micrococcales</taxon>
        <taxon>Dermabacteraceae</taxon>
        <taxon>Brachybacterium</taxon>
    </lineage>
</organism>
<feature type="transmembrane region" description="Helical" evidence="5">
    <location>
        <begin position="262"/>
        <end position="279"/>
    </location>
</feature>
<feature type="transmembrane region" description="Helical" evidence="5">
    <location>
        <begin position="316"/>
        <end position="339"/>
    </location>
</feature>
<feature type="transmembrane region" description="Helical" evidence="5">
    <location>
        <begin position="285"/>
        <end position="304"/>
    </location>
</feature>
<dbReference type="Proteomes" id="UP001519290">
    <property type="component" value="Unassembled WGS sequence"/>
</dbReference>
<feature type="domain" description="Major facilitator superfamily (MFS) profile" evidence="6">
    <location>
        <begin position="1"/>
        <end position="175"/>
    </location>
</feature>
<gene>
    <name evidence="7" type="ORF">JOF43_003078</name>
</gene>
<feature type="transmembrane region" description="Helical" evidence="5">
    <location>
        <begin position="86"/>
        <end position="109"/>
    </location>
</feature>
<keyword evidence="3 5" id="KW-1133">Transmembrane helix</keyword>
<dbReference type="Gene3D" id="1.20.1250.20">
    <property type="entry name" value="MFS general substrate transporter like domains"/>
    <property type="match status" value="1"/>
</dbReference>
<dbReference type="InterPro" id="IPR020846">
    <property type="entry name" value="MFS_dom"/>
</dbReference>
<dbReference type="InterPro" id="IPR011701">
    <property type="entry name" value="MFS"/>
</dbReference>
<dbReference type="EMBL" id="JAGIOD010000002">
    <property type="protein sequence ID" value="MBP2383089.1"/>
    <property type="molecule type" value="Genomic_DNA"/>
</dbReference>
<evidence type="ECO:0000313" key="8">
    <source>
        <dbReference type="Proteomes" id="UP001519290"/>
    </source>
</evidence>
<dbReference type="PANTHER" id="PTHR23542">
    <property type="match status" value="1"/>
</dbReference>
<evidence type="ECO:0000256" key="4">
    <source>
        <dbReference type="ARBA" id="ARBA00023136"/>
    </source>
</evidence>
<evidence type="ECO:0000256" key="5">
    <source>
        <dbReference type="SAM" id="Phobius"/>
    </source>
</evidence>
<feature type="transmembrane region" description="Helical" evidence="5">
    <location>
        <begin position="227"/>
        <end position="250"/>
    </location>
</feature>
<dbReference type="InterPro" id="IPR036259">
    <property type="entry name" value="MFS_trans_sf"/>
</dbReference>
<comment type="caution">
    <text evidence="7">The sequence shown here is derived from an EMBL/GenBank/DDBJ whole genome shotgun (WGS) entry which is preliminary data.</text>
</comment>
<evidence type="ECO:0000256" key="3">
    <source>
        <dbReference type="ARBA" id="ARBA00022989"/>
    </source>
</evidence>
<keyword evidence="8" id="KW-1185">Reference proteome</keyword>
<dbReference type="RefSeq" id="WP_209903676.1">
    <property type="nucleotide sequence ID" value="NZ_BAAAJW010000005.1"/>
</dbReference>
<accession>A0ABS4X3P0</accession>
<feature type="transmembrane region" description="Helical" evidence="5">
    <location>
        <begin position="121"/>
        <end position="146"/>
    </location>
</feature>
<reference evidence="7 8" key="1">
    <citation type="submission" date="2021-03" db="EMBL/GenBank/DDBJ databases">
        <title>Sequencing the genomes of 1000 actinobacteria strains.</title>
        <authorList>
            <person name="Klenk H.-P."/>
        </authorList>
    </citation>
    <scope>NUCLEOTIDE SEQUENCE [LARGE SCALE GENOMIC DNA]</scope>
    <source>
        <strain evidence="7 8">DSM 14566</strain>
    </source>
</reference>
<feature type="transmembrane region" description="Helical" evidence="5">
    <location>
        <begin position="59"/>
        <end position="80"/>
    </location>
</feature>
<evidence type="ECO:0000259" key="6">
    <source>
        <dbReference type="PROSITE" id="PS50850"/>
    </source>
</evidence>
<feature type="transmembrane region" description="Helical" evidence="5">
    <location>
        <begin position="28"/>
        <end position="47"/>
    </location>
</feature>
<dbReference type="SUPFAM" id="SSF103473">
    <property type="entry name" value="MFS general substrate transporter"/>
    <property type="match status" value="1"/>
</dbReference>
<dbReference type="Pfam" id="PF07690">
    <property type="entry name" value="MFS_1"/>
    <property type="match status" value="1"/>
</dbReference>
<feature type="domain" description="Major facilitator superfamily (MFS) profile" evidence="6">
    <location>
        <begin position="196"/>
        <end position="385"/>
    </location>
</feature>
<feature type="transmembrane region" description="Helical" evidence="5">
    <location>
        <begin position="351"/>
        <end position="368"/>
    </location>
</feature>
<keyword evidence="2 5" id="KW-0812">Transmembrane</keyword>
<keyword evidence="4 5" id="KW-0472">Membrane</keyword>
<dbReference type="PANTHER" id="PTHR23542:SF1">
    <property type="entry name" value="MAJOR FACILITATOR SUPERFAMILY (MFS) PROFILE DOMAIN-CONTAINING PROTEIN"/>
    <property type="match status" value="1"/>
</dbReference>
<evidence type="ECO:0000256" key="1">
    <source>
        <dbReference type="ARBA" id="ARBA00004651"/>
    </source>
</evidence>
<feature type="transmembrane region" description="Helical" evidence="5">
    <location>
        <begin position="152"/>
        <end position="172"/>
    </location>
</feature>
<protein>
    <submittedName>
        <fullName evidence="7">MFS family permease</fullName>
    </submittedName>
</protein>
<evidence type="ECO:0000256" key="2">
    <source>
        <dbReference type="ARBA" id="ARBA00022692"/>
    </source>
</evidence>
<feature type="transmembrane region" description="Helical" evidence="5">
    <location>
        <begin position="197"/>
        <end position="221"/>
    </location>
</feature>
<name>A0ABS4X3P0_9MICO</name>
<sequence length="385" mass="38356">MFLSAVPLGMLSLTIVLSVQEWTGTLSTAGSISALFGAGNAIGLSVQGPLMDRVGSRRVVIAAGGTCTASLLGFGVAGAFGGPLWVVAVMAGVAGVSVPAITTAVRAWLSHAFVDDTLRGTSYALLSALFQGAVTIGPVLVSLSLLLHGPEIAVGLGALMILSATIVFALVSDRQAPPAVIRPFVAPDARVVRSPGLWTIFGAAALEGLAVGVTAVAIPGVMTEAGIAAVAGVAFAALALGEVIGALAFGARTWPGRRSAQLPIVQAAVAVVAVLVHFASAQPWLLVLVMVGAGVIGAPGSILRSTMLDDVAPASAIARSFALLVAIGLVSGAAGNALAGQLVSHTGVRDLLLIPPIFIGLAAALVTTRRSTLEAGQTALQRDPG</sequence>
<dbReference type="PROSITE" id="PS50850">
    <property type="entry name" value="MFS"/>
    <property type="match status" value="2"/>
</dbReference>
<evidence type="ECO:0000313" key="7">
    <source>
        <dbReference type="EMBL" id="MBP2383089.1"/>
    </source>
</evidence>
<proteinExistence type="predicted"/>